<dbReference type="Pfam" id="PF12796">
    <property type="entry name" value="Ank_2"/>
    <property type="match status" value="3"/>
</dbReference>
<dbReference type="InterPro" id="IPR002110">
    <property type="entry name" value="Ankyrin_rpt"/>
</dbReference>
<evidence type="ECO:0000256" key="1">
    <source>
        <dbReference type="ARBA" id="ARBA00022737"/>
    </source>
</evidence>
<dbReference type="PANTHER" id="PTHR24198:SF165">
    <property type="entry name" value="ANKYRIN REPEAT-CONTAINING PROTEIN-RELATED"/>
    <property type="match status" value="1"/>
</dbReference>
<organism evidence="4 5">
    <name type="scientific">Coniochaeta hoffmannii</name>
    <dbReference type="NCBI Taxonomy" id="91930"/>
    <lineage>
        <taxon>Eukaryota</taxon>
        <taxon>Fungi</taxon>
        <taxon>Dikarya</taxon>
        <taxon>Ascomycota</taxon>
        <taxon>Pezizomycotina</taxon>
        <taxon>Sordariomycetes</taxon>
        <taxon>Sordariomycetidae</taxon>
        <taxon>Coniochaetales</taxon>
        <taxon>Coniochaetaceae</taxon>
        <taxon>Coniochaeta</taxon>
    </lineage>
</organism>
<dbReference type="Gene3D" id="1.25.40.20">
    <property type="entry name" value="Ankyrin repeat-containing domain"/>
    <property type="match status" value="3"/>
</dbReference>
<dbReference type="SMART" id="SM00248">
    <property type="entry name" value="ANK"/>
    <property type="match status" value="8"/>
</dbReference>
<evidence type="ECO:0000256" key="3">
    <source>
        <dbReference type="PROSITE-ProRule" id="PRU00023"/>
    </source>
</evidence>
<dbReference type="EMBL" id="JANBVN010000123">
    <property type="protein sequence ID" value="KAJ9142310.1"/>
    <property type="molecule type" value="Genomic_DNA"/>
</dbReference>
<dbReference type="AlphaFoldDB" id="A0AA38RTT6"/>
<feature type="repeat" description="ANK" evidence="3">
    <location>
        <begin position="348"/>
        <end position="380"/>
    </location>
</feature>
<dbReference type="InterPro" id="IPR036770">
    <property type="entry name" value="Ankyrin_rpt-contain_sf"/>
</dbReference>
<dbReference type="SUPFAM" id="SSF48403">
    <property type="entry name" value="Ankyrin repeat"/>
    <property type="match status" value="1"/>
</dbReference>
<keyword evidence="2 3" id="KW-0040">ANK repeat</keyword>
<keyword evidence="1" id="KW-0677">Repeat</keyword>
<name>A0AA38RTT6_9PEZI</name>
<proteinExistence type="predicted"/>
<evidence type="ECO:0000313" key="5">
    <source>
        <dbReference type="Proteomes" id="UP001174691"/>
    </source>
</evidence>
<evidence type="ECO:0000256" key="2">
    <source>
        <dbReference type="ARBA" id="ARBA00023043"/>
    </source>
</evidence>
<sequence>MALETSSATDEGWNNIALPGTDGLVVADGSYQLNPTDAVTDAVVSGTRAYEAAPGTSQFYSAHHESIHAQADNIIIGQVENLHIHGPEPVPPPVPSKPRLDDKVKRLLLKRTDPSMQGYHYSNSYIVPINLALKQYGNTSSSSKKIRCATILKYLILTGANLEIRTATNETPLIALAAMSGPHSLLIIICEIMNERGHADFVNRTDTHGVTALHAILRQRKSSAVRKGVNALLGCGADPNLVPSSRDSRTPLELVLPNKDYGTMKALLEHGADPNTATTEDKTLLYSCVSSKDVSAVKLLLEHGANPNIGSPGASNQLPIHAAVTAKSLELVKLLIAKGSELDVQDDSDKAPLIYAVDQDSLPLTEALLEGGADPNVTVRNSETGYLEWSVLSFAMWQRKQPAVARALIEWAADVDHRNGTYEETALHIAAYAGDVELVRLLIDKEADVEARSNNNYSALGIAIESGHARTAKVLIEEGGADVNVRDGNYRN</sequence>
<feature type="repeat" description="ANK" evidence="3">
    <location>
        <begin position="422"/>
        <end position="454"/>
    </location>
</feature>
<gene>
    <name evidence="4" type="ORF">NKR19_g7233</name>
</gene>
<feature type="repeat" description="ANK" evidence="3">
    <location>
        <begin position="315"/>
        <end position="347"/>
    </location>
</feature>
<keyword evidence="5" id="KW-1185">Reference proteome</keyword>
<dbReference type="Proteomes" id="UP001174691">
    <property type="component" value="Unassembled WGS sequence"/>
</dbReference>
<evidence type="ECO:0008006" key="6">
    <source>
        <dbReference type="Google" id="ProtNLM"/>
    </source>
</evidence>
<dbReference type="PROSITE" id="PS50088">
    <property type="entry name" value="ANK_REPEAT"/>
    <property type="match status" value="5"/>
</dbReference>
<protein>
    <recommendedName>
        <fullName evidence="6">Ankyrin repeat-containing domain protein</fullName>
    </recommendedName>
</protein>
<accession>A0AA38RTT6</accession>
<feature type="repeat" description="ANK" evidence="3">
    <location>
        <begin position="247"/>
        <end position="279"/>
    </location>
</feature>
<dbReference type="PANTHER" id="PTHR24198">
    <property type="entry name" value="ANKYRIN REPEAT AND PROTEIN KINASE DOMAIN-CONTAINING PROTEIN"/>
    <property type="match status" value="1"/>
</dbReference>
<feature type="repeat" description="ANK" evidence="3">
    <location>
        <begin position="280"/>
        <end position="312"/>
    </location>
</feature>
<dbReference type="PROSITE" id="PS50297">
    <property type="entry name" value="ANK_REP_REGION"/>
    <property type="match status" value="2"/>
</dbReference>
<comment type="caution">
    <text evidence="4">The sequence shown here is derived from an EMBL/GenBank/DDBJ whole genome shotgun (WGS) entry which is preliminary data.</text>
</comment>
<evidence type="ECO:0000313" key="4">
    <source>
        <dbReference type="EMBL" id="KAJ9142310.1"/>
    </source>
</evidence>
<reference evidence="4" key="1">
    <citation type="submission" date="2022-07" db="EMBL/GenBank/DDBJ databases">
        <title>Fungi with potential for degradation of polypropylene.</title>
        <authorList>
            <person name="Gostincar C."/>
        </authorList>
    </citation>
    <scope>NUCLEOTIDE SEQUENCE</scope>
    <source>
        <strain evidence="4">EXF-13287</strain>
    </source>
</reference>